<reference evidence="4" key="1">
    <citation type="submission" date="2022-06" db="EMBL/GenBank/DDBJ databases">
        <title>Alkalimarinus sp. nov., isolated from gut of a Alitta virens.</title>
        <authorList>
            <person name="Yang A.I."/>
            <person name="Shin N.-R."/>
        </authorList>
    </citation>
    <scope>NUCLEOTIDE SEQUENCE</scope>
    <source>
        <strain evidence="4">A2M4</strain>
    </source>
</reference>
<comment type="similarity">
    <text evidence="2 3">Belongs to the DegT/DnrJ/EryC1 family.</text>
</comment>
<dbReference type="EMBL" id="CP100390">
    <property type="protein sequence ID" value="UZE97557.1"/>
    <property type="molecule type" value="Genomic_DNA"/>
</dbReference>
<keyword evidence="5" id="KW-1185">Reference proteome</keyword>
<dbReference type="Gene3D" id="3.40.640.10">
    <property type="entry name" value="Type I PLP-dependent aspartate aminotransferase-like (Major domain)"/>
    <property type="match status" value="1"/>
</dbReference>
<protein>
    <submittedName>
        <fullName evidence="4">DegT/DnrJ/EryC1/StrS family aminotransferase</fullName>
    </submittedName>
</protein>
<dbReference type="GO" id="GO:0008483">
    <property type="term" value="F:transaminase activity"/>
    <property type="evidence" value="ECO:0007669"/>
    <property type="project" value="UniProtKB-KW"/>
</dbReference>
<keyword evidence="4" id="KW-0808">Transferase</keyword>
<evidence type="ECO:0000313" key="5">
    <source>
        <dbReference type="Proteomes" id="UP001163739"/>
    </source>
</evidence>
<dbReference type="Pfam" id="PF01041">
    <property type="entry name" value="DegT_DnrJ_EryC1"/>
    <property type="match status" value="1"/>
</dbReference>
<dbReference type="RefSeq" id="WP_265049031.1">
    <property type="nucleotide sequence ID" value="NZ_CP100390.1"/>
</dbReference>
<dbReference type="InterPro" id="IPR015422">
    <property type="entry name" value="PyrdxlP-dep_Trfase_small"/>
</dbReference>
<evidence type="ECO:0000256" key="1">
    <source>
        <dbReference type="ARBA" id="ARBA00022898"/>
    </source>
</evidence>
<evidence type="ECO:0000313" key="4">
    <source>
        <dbReference type="EMBL" id="UZE97557.1"/>
    </source>
</evidence>
<keyword evidence="1 3" id="KW-0663">Pyridoxal phosphate</keyword>
<dbReference type="InterPro" id="IPR000653">
    <property type="entry name" value="DegT/StrS_aminotransferase"/>
</dbReference>
<dbReference type="InterPro" id="IPR015424">
    <property type="entry name" value="PyrdxlP-dep_Trfase"/>
</dbReference>
<dbReference type="Proteomes" id="UP001163739">
    <property type="component" value="Chromosome"/>
</dbReference>
<dbReference type="PANTHER" id="PTHR30244">
    <property type="entry name" value="TRANSAMINASE"/>
    <property type="match status" value="1"/>
</dbReference>
<proteinExistence type="inferred from homology"/>
<dbReference type="SUPFAM" id="SSF53383">
    <property type="entry name" value="PLP-dependent transferases"/>
    <property type="match status" value="1"/>
</dbReference>
<evidence type="ECO:0000256" key="2">
    <source>
        <dbReference type="ARBA" id="ARBA00037999"/>
    </source>
</evidence>
<dbReference type="CDD" id="cd00616">
    <property type="entry name" value="AHBA_syn"/>
    <property type="match status" value="1"/>
</dbReference>
<sequence>MQVAFQNIAKLHNDCTRELKQAANQVIESGWYLLGKELESFETAYSSYLGSGHCAGVNSGLDALQILLKAAGVSPGDEVIVPSHTFIATWLAVIKVGATPVPVDPKPDTYNINPSLLSDALTSKTKAILVVHLYGHPCEMNSISYFANQHNLLLLEDAAQAHGALYSGKPIGTFGSGAAWSFYPGKNLGALGDGGAVTSQSQALIDKVKKIRNYGVTQKYNAEIIGNNSRLDELQAALLRVKLKYLDQWNSQRSKLAKHYNECLGHLSNIQLPTTLPNTNPVWHQYVIRSNRRDQLKVYLEKQGIQTQIHYPIPVYKQKAVSNINIKNLDLRLNDQLCNELLSLPISPEHSLDEVDYISECITQF</sequence>
<evidence type="ECO:0000256" key="3">
    <source>
        <dbReference type="RuleBase" id="RU004508"/>
    </source>
</evidence>
<dbReference type="InterPro" id="IPR015421">
    <property type="entry name" value="PyrdxlP-dep_Trfase_major"/>
</dbReference>
<dbReference type="PIRSF" id="PIRSF000390">
    <property type="entry name" value="PLP_StrS"/>
    <property type="match status" value="1"/>
</dbReference>
<name>A0ABY6N607_9ALTE</name>
<gene>
    <name evidence="4" type="ORF">NKI27_07390</name>
</gene>
<keyword evidence="4" id="KW-0032">Aminotransferase</keyword>
<dbReference type="PANTHER" id="PTHR30244:SF36">
    <property type="entry name" value="3-OXO-GLUCOSE-6-PHOSPHATE:GLUTAMATE AMINOTRANSFERASE"/>
    <property type="match status" value="1"/>
</dbReference>
<accession>A0ABY6N607</accession>
<organism evidence="4 5">
    <name type="scientific">Alkalimarinus alittae</name>
    <dbReference type="NCBI Taxonomy" id="2961619"/>
    <lineage>
        <taxon>Bacteria</taxon>
        <taxon>Pseudomonadati</taxon>
        <taxon>Pseudomonadota</taxon>
        <taxon>Gammaproteobacteria</taxon>
        <taxon>Alteromonadales</taxon>
        <taxon>Alteromonadaceae</taxon>
        <taxon>Alkalimarinus</taxon>
    </lineage>
</organism>
<dbReference type="Gene3D" id="3.90.1150.10">
    <property type="entry name" value="Aspartate Aminotransferase, domain 1"/>
    <property type="match status" value="1"/>
</dbReference>